<evidence type="ECO:0000256" key="11">
    <source>
        <dbReference type="RuleBase" id="RU363047"/>
    </source>
</evidence>
<dbReference type="FunFam" id="1.20.1070.10:FF:000009">
    <property type="entry name" value="Olfactory receptor"/>
    <property type="match status" value="1"/>
</dbReference>
<dbReference type="InterPro" id="IPR017452">
    <property type="entry name" value="GPCR_Rhodpsn_7TM"/>
</dbReference>
<evidence type="ECO:0000256" key="2">
    <source>
        <dbReference type="ARBA" id="ARBA00022606"/>
    </source>
</evidence>
<dbReference type="PANTHER" id="PTHR48001">
    <property type="entry name" value="OLFACTORY RECEPTOR"/>
    <property type="match status" value="1"/>
</dbReference>
<dbReference type="GO" id="GO:0004984">
    <property type="term" value="F:olfactory receptor activity"/>
    <property type="evidence" value="ECO:0007669"/>
    <property type="project" value="InterPro"/>
</dbReference>
<evidence type="ECO:0000256" key="1">
    <source>
        <dbReference type="ARBA" id="ARBA00004141"/>
    </source>
</evidence>
<keyword evidence="11" id="KW-1003">Cell membrane</keyword>
<dbReference type="CDD" id="cd15918">
    <property type="entry name" value="7tmA_OR1_7-like"/>
    <property type="match status" value="1"/>
</dbReference>
<gene>
    <name evidence="14" type="primary">LOC102810717</name>
</gene>
<dbReference type="PROSITE" id="PS50262">
    <property type="entry name" value="G_PROTEIN_RECEP_F1_2"/>
    <property type="match status" value="1"/>
</dbReference>
<dbReference type="PRINTS" id="PR00237">
    <property type="entry name" value="GPCRRHODOPSN"/>
</dbReference>
<keyword evidence="2 11" id="KW-0716">Sensory transduction</keyword>
<dbReference type="Gene3D" id="1.20.1070.10">
    <property type="entry name" value="Rhodopsin 7-helix transmembrane proteins"/>
    <property type="match status" value="1"/>
</dbReference>
<evidence type="ECO:0000256" key="3">
    <source>
        <dbReference type="ARBA" id="ARBA00022692"/>
    </source>
</evidence>
<keyword evidence="6 10" id="KW-0297">G-protein coupled receptor</keyword>
<proteinExistence type="inferred from homology"/>
<keyword evidence="5 11" id="KW-1133">Transmembrane helix</keyword>
<dbReference type="SUPFAM" id="SSF81321">
    <property type="entry name" value="Family A G protein-coupled receptor-like"/>
    <property type="match status" value="1"/>
</dbReference>
<protein>
    <recommendedName>
        <fullName evidence="11">Olfactory receptor</fullName>
    </recommendedName>
</protein>
<evidence type="ECO:0000256" key="4">
    <source>
        <dbReference type="ARBA" id="ARBA00022725"/>
    </source>
</evidence>
<dbReference type="RefSeq" id="XP_006876888.1">
    <property type="nucleotide sequence ID" value="XM_006876826.1"/>
</dbReference>
<dbReference type="GO" id="GO:0005886">
    <property type="term" value="C:plasma membrane"/>
    <property type="evidence" value="ECO:0007669"/>
    <property type="project" value="UniProtKB-SubCell"/>
</dbReference>
<evidence type="ECO:0000256" key="7">
    <source>
        <dbReference type="ARBA" id="ARBA00023136"/>
    </source>
</evidence>
<feature type="domain" description="G-protein coupled receptors family 1 profile" evidence="12">
    <location>
        <begin position="66"/>
        <end position="314"/>
    </location>
</feature>
<name>A0A9B0X1Y2_CHRAS</name>
<dbReference type="InterPro" id="IPR000276">
    <property type="entry name" value="GPCR_Rhodpsn"/>
</dbReference>
<dbReference type="OrthoDB" id="6117944at2759"/>
<evidence type="ECO:0000256" key="9">
    <source>
        <dbReference type="ARBA" id="ARBA00023224"/>
    </source>
</evidence>
<evidence type="ECO:0000256" key="8">
    <source>
        <dbReference type="ARBA" id="ARBA00023170"/>
    </source>
</evidence>
<keyword evidence="8 10" id="KW-0675">Receptor</keyword>
<dbReference type="Proteomes" id="UP000504623">
    <property type="component" value="Unplaced"/>
</dbReference>
<evidence type="ECO:0000313" key="14">
    <source>
        <dbReference type="RefSeq" id="XP_006876888.1"/>
    </source>
</evidence>
<dbReference type="InterPro" id="IPR000725">
    <property type="entry name" value="Olfact_rcpt"/>
</dbReference>
<dbReference type="GeneID" id="102810717"/>
<feature type="transmembrane region" description="Helical" evidence="11">
    <location>
        <begin position="261"/>
        <end position="284"/>
    </location>
</feature>
<dbReference type="PRINTS" id="PR00245">
    <property type="entry name" value="OLFACTORYR"/>
</dbReference>
<dbReference type="PROSITE" id="PS00237">
    <property type="entry name" value="G_PROTEIN_RECEP_F1_1"/>
    <property type="match status" value="1"/>
</dbReference>
<keyword evidence="9 10" id="KW-0807">Transducer</keyword>
<keyword evidence="4 11" id="KW-0552">Olfaction</keyword>
<feature type="transmembrane region" description="Helical" evidence="11">
    <location>
        <begin position="296"/>
        <end position="316"/>
    </location>
</feature>
<organism evidence="13 14">
    <name type="scientific">Chrysochloris asiatica</name>
    <name type="common">Cape golden mole</name>
    <dbReference type="NCBI Taxonomy" id="185453"/>
    <lineage>
        <taxon>Eukaryota</taxon>
        <taxon>Metazoa</taxon>
        <taxon>Chordata</taxon>
        <taxon>Craniata</taxon>
        <taxon>Vertebrata</taxon>
        <taxon>Euteleostomi</taxon>
        <taxon>Mammalia</taxon>
        <taxon>Eutheria</taxon>
        <taxon>Afrotheria</taxon>
        <taxon>Chrysochloridae</taxon>
        <taxon>Chrysochlorinae</taxon>
        <taxon>Chrysochloris</taxon>
    </lineage>
</organism>
<sequence>MWQWFSCVLPEKKMLFLNTHRTKTCLDMDNQTQVSEFILLGLSAQPQQQRVLFGLSFILYLIGALGNLLTLLAIISDPHLHSPMYFFLSNLSLLDFCFTSTTIPKMLTNHLCGHTTISFPACLAQMYFFIVFGAADSILLSAMAYDRYLAICCPLHYVTIMGALRCILLVAVPWISANLVSVVHTILITHLSFCSNRIPHFFCDLNALIKLSCSDTQVNEMLILVFRGAVVVIPFMCIMASYTPIAVAVWKVPSVQGKWKAFSTCGSHLCVIILFYSTIIGVYFNPASTYSTKRDMAATVIYTVVTPMLNPFIYSLRNRDLKGALRKLLSGDHWAKSLTILFR</sequence>
<dbReference type="GO" id="GO:0004930">
    <property type="term" value="F:G protein-coupled receptor activity"/>
    <property type="evidence" value="ECO:0007669"/>
    <property type="project" value="UniProtKB-KW"/>
</dbReference>
<dbReference type="AlphaFoldDB" id="A0A9B0X1Y2"/>
<evidence type="ECO:0000256" key="10">
    <source>
        <dbReference type="RuleBase" id="RU000688"/>
    </source>
</evidence>
<evidence type="ECO:0000256" key="6">
    <source>
        <dbReference type="ARBA" id="ARBA00023040"/>
    </source>
</evidence>
<evidence type="ECO:0000313" key="13">
    <source>
        <dbReference type="Proteomes" id="UP000504623"/>
    </source>
</evidence>
<comment type="similarity">
    <text evidence="10">Belongs to the G-protein coupled receptor 1 family.</text>
</comment>
<keyword evidence="13" id="KW-1185">Reference proteome</keyword>
<keyword evidence="7 11" id="KW-0472">Membrane</keyword>
<feature type="transmembrane region" description="Helical" evidence="11">
    <location>
        <begin position="51"/>
        <end position="73"/>
    </location>
</feature>
<keyword evidence="3 10" id="KW-0812">Transmembrane</keyword>
<accession>A0A9B0X1Y2</accession>
<dbReference type="Pfam" id="PF13853">
    <property type="entry name" value="7tm_4"/>
    <property type="match status" value="1"/>
</dbReference>
<evidence type="ECO:0000256" key="5">
    <source>
        <dbReference type="ARBA" id="ARBA00022989"/>
    </source>
</evidence>
<feature type="transmembrane region" description="Helical" evidence="11">
    <location>
        <begin position="224"/>
        <end position="249"/>
    </location>
</feature>
<comment type="subcellular location">
    <subcellularLocation>
        <location evidence="11">Cell membrane</location>
        <topology evidence="11">Multi-pass membrane protein</topology>
    </subcellularLocation>
    <subcellularLocation>
        <location evidence="1">Membrane</location>
        <topology evidence="1">Multi-pass membrane protein</topology>
    </subcellularLocation>
</comment>
<reference evidence="14" key="1">
    <citation type="submission" date="2025-08" db="UniProtKB">
        <authorList>
            <consortium name="RefSeq"/>
        </authorList>
    </citation>
    <scope>IDENTIFICATION</scope>
    <source>
        <tissue evidence="14">Spleen</tissue>
    </source>
</reference>
<feature type="transmembrane region" description="Helical" evidence="11">
    <location>
        <begin position="124"/>
        <end position="145"/>
    </location>
</feature>
<evidence type="ECO:0000259" key="12">
    <source>
        <dbReference type="PROSITE" id="PS50262"/>
    </source>
</evidence>